<dbReference type="WBParaSite" id="EEL_0000211201-mRNA-1">
    <property type="protein sequence ID" value="EEL_0000211201-mRNA-1"/>
    <property type="gene ID" value="EEL_0000211201"/>
</dbReference>
<dbReference type="AlphaFoldDB" id="A0A0R3RKV3"/>
<evidence type="ECO:0000256" key="1">
    <source>
        <dbReference type="SAM" id="MobiDB-lite"/>
    </source>
</evidence>
<organism evidence="2 3">
    <name type="scientific">Elaeophora elaphi</name>
    <dbReference type="NCBI Taxonomy" id="1147741"/>
    <lineage>
        <taxon>Eukaryota</taxon>
        <taxon>Metazoa</taxon>
        <taxon>Ecdysozoa</taxon>
        <taxon>Nematoda</taxon>
        <taxon>Chromadorea</taxon>
        <taxon>Rhabditida</taxon>
        <taxon>Spirurina</taxon>
        <taxon>Spiruromorpha</taxon>
        <taxon>Filarioidea</taxon>
        <taxon>Onchocercidae</taxon>
        <taxon>Elaeophora</taxon>
    </lineage>
</organism>
<reference evidence="3" key="1">
    <citation type="submission" date="2017-02" db="UniProtKB">
        <authorList>
            <consortium name="WormBaseParasite"/>
        </authorList>
    </citation>
    <scope>IDENTIFICATION</scope>
</reference>
<feature type="region of interest" description="Disordered" evidence="1">
    <location>
        <begin position="30"/>
        <end position="54"/>
    </location>
</feature>
<sequence>MQRCCSGALEVGRKLCQQAFKKFANNDEEISDSDERNVSTQSADRTPESVDDESSSVVRLSRRSSLLVGILLHFFLLLKLSKKGRNERKDLKCSI</sequence>
<evidence type="ECO:0000313" key="3">
    <source>
        <dbReference type="WBParaSite" id="EEL_0000211201-mRNA-1"/>
    </source>
</evidence>
<proteinExistence type="predicted"/>
<accession>A0A0R3RKV3</accession>
<evidence type="ECO:0000313" key="2">
    <source>
        <dbReference type="Proteomes" id="UP000050640"/>
    </source>
</evidence>
<dbReference type="Proteomes" id="UP000050640">
    <property type="component" value="Unplaced"/>
</dbReference>
<protein>
    <submittedName>
        <fullName evidence="3">Uncharacterized protein</fullName>
    </submittedName>
</protein>
<name>A0A0R3RKV3_9BILA</name>
<dbReference type="STRING" id="1147741.A0A0R3RKV3"/>
<keyword evidence="2" id="KW-1185">Reference proteome</keyword>